<evidence type="ECO:0000256" key="1">
    <source>
        <dbReference type="SAM" id="MobiDB-lite"/>
    </source>
</evidence>
<evidence type="ECO:0000313" key="3">
    <source>
        <dbReference type="Proteomes" id="UP000183504"/>
    </source>
</evidence>
<evidence type="ECO:0000313" key="2">
    <source>
        <dbReference type="EMBL" id="CEL91504.1"/>
    </source>
</evidence>
<dbReference type="InterPro" id="IPR005883">
    <property type="entry name" value="PilM"/>
</dbReference>
<organism evidence="2 3">
    <name type="scientific">Streptococcus sanguinis</name>
    <dbReference type="NCBI Taxonomy" id="1305"/>
    <lineage>
        <taxon>Bacteria</taxon>
        <taxon>Bacillati</taxon>
        <taxon>Bacillota</taxon>
        <taxon>Bacilli</taxon>
        <taxon>Lactobacillales</taxon>
        <taxon>Streptococcaceae</taxon>
        <taxon>Streptococcus</taxon>
    </lineage>
</organism>
<dbReference type="Proteomes" id="UP000183504">
    <property type="component" value="Unassembled WGS sequence"/>
</dbReference>
<proteinExistence type="predicted"/>
<accession>A0A0B7GU49</accession>
<dbReference type="AlphaFoldDB" id="A0A0B7GU49"/>
<dbReference type="Gene3D" id="3.30.1490.300">
    <property type="match status" value="1"/>
</dbReference>
<dbReference type="Gene3D" id="3.30.420.40">
    <property type="match status" value="2"/>
</dbReference>
<dbReference type="EMBL" id="CDMW01000001">
    <property type="protein sequence ID" value="CEL91504.1"/>
    <property type="molecule type" value="Genomic_DNA"/>
</dbReference>
<feature type="region of interest" description="Disordered" evidence="1">
    <location>
        <begin position="1"/>
        <end position="67"/>
    </location>
</feature>
<dbReference type="Pfam" id="PF11104">
    <property type="entry name" value="PilM_2"/>
    <property type="match status" value="1"/>
</dbReference>
<reference evidence="2 3" key="1">
    <citation type="submission" date="2015-01" db="EMBL/GenBank/DDBJ databases">
        <authorList>
            <person name="Pelicic Vladimir"/>
        </authorList>
    </citation>
    <scope>NUCLEOTIDE SEQUENCE [LARGE SCALE GENOMIC DNA]</scope>
    <source>
        <strain evidence="2 3">2908</strain>
    </source>
</reference>
<name>A0A0B7GU49_STRSA</name>
<protein>
    <submittedName>
        <fullName evidence="2">Type IV pilus biogenesis protein PilM</fullName>
    </submittedName>
</protein>
<feature type="region of interest" description="Disordered" evidence="1">
    <location>
        <begin position="82"/>
        <end position="111"/>
    </location>
</feature>
<gene>
    <name evidence="2" type="primary">pilM</name>
    <name evidence="2" type="ORF">SSV_2236</name>
</gene>
<sequence length="470" mass="52733">MAKNMFSSKGRRRALDEEDNEKKGSFLGKLNKPLFSSKGKHKEHLSIQGVQIKSDRQEDFDDEEKSTAKGSFLTKLNKPLFSKNSGSDDMPAKSGNRSLFAKKGSGAASQPVTRMHAPYTMFGKPIKGNLMAIDFTDESVYLVVARQKRNELEIIKMASANLPEGVVLNSEIIDPITLKNIISDLMEQHAITAKYAFFALGNTNIIARSVDVAASVQNDEDIEGLVSYELQQYLDIDPTSYVIQFQEQESNSAFPLDEDTRSLMVYAVPKGVVEQYLGLAENLKLTPYVFDLQSNTFEKWLERVQAINNRAKKLTKENVGMVHLSKSFIGVYLYSEGKFVTSNYLNRGYKDILSYADDASLLQKLPAVASDDLDTGLLKRALDEWVADAKNHILNTENFFSGSTGLNIDSFYVFGDQDICWQLASILKQNMNREFISIDNVDYENVLWEGSAEFNAEFIPATAMLIRRAN</sequence>
<dbReference type="RefSeq" id="WP_072074843.1">
    <property type="nucleotide sequence ID" value="NZ_CDMW01000001.1"/>
</dbReference>